<evidence type="ECO:0000256" key="4">
    <source>
        <dbReference type="PROSITE-ProRule" id="PRU00335"/>
    </source>
</evidence>
<keyword evidence="3" id="KW-0804">Transcription</keyword>
<dbReference type="SUPFAM" id="SSF46689">
    <property type="entry name" value="Homeodomain-like"/>
    <property type="match status" value="1"/>
</dbReference>
<dbReference type="EMBL" id="BAABJP010000001">
    <property type="protein sequence ID" value="GAA5146193.1"/>
    <property type="molecule type" value="Genomic_DNA"/>
</dbReference>
<dbReference type="InterPro" id="IPR009057">
    <property type="entry name" value="Homeodomain-like_sf"/>
</dbReference>
<proteinExistence type="predicted"/>
<accession>A0ABP9PGC9</accession>
<dbReference type="PANTHER" id="PTHR30055">
    <property type="entry name" value="HTH-TYPE TRANSCRIPTIONAL REGULATOR RUTR"/>
    <property type="match status" value="1"/>
</dbReference>
<reference evidence="7" key="1">
    <citation type="journal article" date="2019" name="Int. J. Syst. Evol. Microbiol.">
        <title>The Global Catalogue of Microorganisms (GCM) 10K type strain sequencing project: providing services to taxonomists for standard genome sequencing and annotation.</title>
        <authorList>
            <consortium name="The Broad Institute Genomics Platform"/>
            <consortium name="The Broad Institute Genome Sequencing Center for Infectious Disease"/>
            <person name="Wu L."/>
            <person name="Ma J."/>
        </authorList>
    </citation>
    <scope>NUCLEOTIDE SEQUENCE [LARGE SCALE GENOMIC DNA]</scope>
    <source>
        <strain evidence="7">JCM 18303</strain>
    </source>
</reference>
<dbReference type="InterPro" id="IPR001647">
    <property type="entry name" value="HTH_TetR"/>
</dbReference>
<evidence type="ECO:0000256" key="1">
    <source>
        <dbReference type="ARBA" id="ARBA00023015"/>
    </source>
</evidence>
<dbReference type="PROSITE" id="PS50977">
    <property type="entry name" value="HTH_TETR_2"/>
    <property type="match status" value="1"/>
</dbReference>
<organism evidence="6 7">
    <name type="scientific">Pseudonocardia eucalypti</name>
    <dbReference type="NCBI Taxonomy" id="648755"/>
    <lineage>
        <taxon>Bacteria</taxon>
        <taxon>Bacillati</taxon>
        <taxon>Actinomycetota</taxon>
        <taxon>Actinomycetes</taxon>
        <taxon>Pseudonocardiales</taxon>
        <taxon>Pseudonocardiaceae</taxon>
        <taxon>Pseudonocardia</taxon>
    </lineage>
</organism>
<sequence>MSERRTGHSSRRGLSRDAIVAVARRIADADGLAELTLRRVAGELDTGQASLYRHIRDRAELLALLADDLAGGYPLLPPGEDPLHTVTDQWLAMHRYLTEHPWGAPVISGGGYRSDAALPITRHCLDQLRALGLDDPDARRTYRALWPLLMGHLLNKHPFGHGTGAAETAENPGEDDFRWAVRRLLAGAAGWRHD</sequence>
<protein>
    <recommendedName>
        <fullName evidence="5">HTH tetR-type domain-containing protein</fullName>
    </recommendedName>
</protein>
<dbReference type="Proteomes" id="UP001428817">
    <property type="component" value="Unassembled WGS sequence"/>
</dbReference>
<evidence type="ECO:0000313" key="6">
    <source>
        <dbReference type="EMBL" id="GAA5146193.1"/>
    </source>
</evidence>
<evidence type="ECO:0000259" key="5">
    <source>
        <dbReference type="PROSITE" id="PS50977"/>
    </source>
</evidence>
<comment type="caution">
    <text evidence="6">The sequence shown here is derived from an EMBL/GenBank/DDBJ whole genome shotgun (WGS) entry which is preliminary data.</text>
</comment>
<dbReference type="PANTHER" id="PTHR30055:SF151">
    <property type="entry name" value="TRANSCRIPTIONAL REGULATORY PROTEIN"/>
    <property type="match status" value="1"/>
</dbReference>
<dbReference type="Pfam" id="PF00440">
    <property type="entry name" value="TetR_N"/>
    <property type="match status" value="1"/>
</dbReference>
<evidence type="ECO:0000313" key="7">
    <source>
        <dbReference type="Proteomes" id="UP001428817"/>
    </source>
</evidence>
<dbReference type="SUPFAM" id="SSF48498">
    <property type="entry name" value="Tetracyclin repressor-like, C-terminal domain"/>
    <property type="match status" value="1"/>
</dbReference>
<keyword evidence="7" id="KW-1185">Reference proteome</keyword>
<dbReference type="Gene3D" id="1.10.357.10">
    <property type="entry name" value="Tetracycline Repressor, domain 2"/>
    <property type="match status" value="1"/>
</dbReference>
<evidence type="ECO:0000256" key="3">
    <source>
        <dbReference type="ARBA" id="ARBA00023163"/>
    </source>
</evidence>
<dbReference type="InterPro" id="IPR036271">
    <property type="entry name" value="Tet_transcr_reg_TetR-rel_C_sf"/>
</dbReference>
<feature type="domain" description="HTH tetR-type" evidence="5">
    <location>
        <begin position="13"/>
        <end position="73"/>
    </location>
</feature>
<dbReference type="RefSeq" id="WP_185058771.1">
    <property type="nucleotide sequence ID" value="NZ_BAABJP010000001.1"/>
</dbReference>
<evidence type="ECO:0000256" key="2">
    <source>
        <dbReference type="ARBA" id="ARBA00023125"/>
    </source>
</evidence>
<dbReference type="InterPro" id="IPR050109">
    <property type="entry name" value="HTH-type_TetR-like_transc_reg"/>
</dbReference>
<feature type="DNA-binding region" description="H-T-H motif" evidence="4">
    <location>
        <begin position="36"/>
        <end position="55"/>
    </location>
</feature>
<gene>
    <name evidence="6" type="ORF">GCM10023321_05280</name>
</gene>
<keyword evidence="2 4" id="KW-0238">DNA-binding</keyword>
<keyword evidence="1" id="KW-0805">Transcription regulation</keyword>
<name>A0ABP9PGC9_9PSEU</name>